<dbReference type="Proteomes" id="UP000239907">
    <property type="component" value="Unassembled WGS sequence"/>
</dbReference>
<dbReference type="InterPro" id="IPR038379">
    <property type="entry name" value="SecE_sf"/>
</dbReference>
<keyword evidence="4" id="KW-0653">Protein transport</keyword>
<dbReference type="InterPro" id="IPR001901">
    <property type="entry name" value="Translocase_SecE/Sec61-g"/>
</dbReference>
<evidence type="ECO:0000313" key="10">
    <source>
        <dbReference type="Proteomes" id="UP000239907"/>
    </source>
</evidence>
<reference evidence="9 10" key="1">
    <citation type="submission" date="2016-12" db="EMBL/GenBank/DDBJ databases">
        <title>Study of bacterial adaptation to deep sea.</title>
        <authorList>
            <person name="Song J."/>
            <person name="Yoshizawa S."/>
            <person name="Kogure K."/>
        </authorList>
    </citation>
    <scope>NUCLEOTIDE SEQUENCE [LARGE SCALE GENOMIC DNA]</scope>
    <source>
        <strain evidence="9 10">SAORIC-165</strain>
    </source>
</reference>
<keyword evidence="2" id="KW-0813">Transport</keyword>
<dbReference type="GO" id="GO:0016020">
    <property type="term" value="C:membrane"/>
    <property type="evidence" value="ECO:0007669"/>
    <property type="project" value="UniProtKB-SubCell"/>
</dbReference>
<gene>
    <name evidence="9" type="ORF">BSZ32_13045</name>
</gene>
<keyword evidence="7 8" id="KW-0472">Membrane</keyword>
<evidence type="ECO:0000256" key="2">
    <source>
        <dbReference type="ARBA" id="ARBA00022448"/>
    </source>
</evidence>
<accession>A0A2S7U2V3</accession>
<dbReference type="GO" id="GO:0006886">
    <property type="term" value="P:intracellular protein transport"/>
    <property type="evidence" value="ECO:0007669"/>
    <property type="project" value="InterPro"/>
</dbReference>
<dbReference type="RefSeq" id="WP_105043819.1">
    <property type="nucleotide sequence ID" value="NZ_MQWA01000001.1"/>
</dbReference>
<comment type="subcellular location">
    <subcellularLocation>
        <location evidence="1">Membrane</location>
    </subcellularLocation>
</comment>
<protein>
    <submittedName>
        <fullName evidence="9">Preprotein translocase subunit SecE</fullName>
    </submittedName>
</protein>
<name>A0A2S7U2V3_9BACT</name>
<feature type="transmembrane region" description="Helical" evidence="8">
    <location>
        <begin position="38"/>
        <end position="58"/>
    </location>
</feature>
<proteinExistence type="predicted"/>
<evidence type="ECO:0000256" key="4">
    <source>
        <dbReference type="ARBA" id="ARBA00022927"/>
    </source>
</evidence>
<evidence type="ECO:0000256" key="6">
    <source>
        <dbReference type="ARBA" id="ARBA00023010"/>
    </source>
</evidence>
<keyword evidence="5 8" id="KW-1133">Transmembrane helix</keyword>
<dbReference type="GO" id="GO:0006605">
    <property type="term" value="P:protein targeting"/>
    <property type="evidence" value="ECO:0007669"/>
    <property type="project" value="InterPro"/>
</dbReference>
<keyword evidence="6" id="KW-0811">Translocation</keyword>
<evidence type="ECO:0000313" key="9">
    <source>
        <dbReference type="EMBL" id="PQJ29319.1"/>
    </source>
</evidence>
<dbReference type="Gene3D" id="1.20.5.1030">
    <property type="entry name" value="Preprotein translocase secy subunit"/>
    <property type="match status" value="1"/>
</dbReference>
<evidence type="ECO:0000256" key="5">
    <source>
        <dbReference type="ARBA" id="ARBA00022989"/>
    </source>
</evidence>
<evidence type="ECO:0000256" key="1">
    <source>
        <dbReference type="ARBA" id="ARBA00004370"/>
    </source>
</evidence>
<evidence type="ECO:0000256" key="7">
    <source>
        <dbReference type="ARBA" id="ARBA00023136"/>
    </source>
</evidence>
<organism evidence="9 10">
    <name type="scientific">Rubritalea profundi</name>
    <dbReference type="NCBI Taxonomy" id="1658618"/>
    <lineage>
        <taxon>Bacteria</taxon>
        <taxon>Pseudomonadati</taxon>
        <taxon>Verrucomicrobiota</taxon>
        <taxon>Verrucomicrobiia</taxon>
        <taxon>Verrucomicrobiales</taxon>
        <taxon>Rubritaleaceae</taxon>
        <taxon>Rubritalea</taxon>
    </lineage>
</organism>
<keyword evidence="10" id="KW-1185">Reference proteome</keyword>
<dbReference type="OrthoDB" id="197510at2"/>
<dbReference type="EMBL" id="MQWA01000001">
    <property type="protein sequence ID" value="PQJ29319.1"/>
    <property type="molecule type" value="Genomic_DNA"/>
</dbReference>
<evidence type="ECO:0000256" key="8">
    <source>
        <dbReference type="SAM" id="Phobius"/>
    </source>
</evidence>
<dbReference type="AlphaFoldDB" id="A0A2S7U2V3"/>
<keyword evidence="3 8" id="KW-0812">Transmembrane</keyword>
<comment type="caution">
    <text evidence="9">The sequence shown here is derived from an EMBL/GenBank/DDBJ whole genome shotgun (WGS) entry which is preliminary data.</text>
</comment>
<dbReference type="Pfam" id="PF00584">
    <property type="entry name" value="SecE"/>
    <property type="match status" value="1"/>
</dbReference>
<evidence type="ECO:0000256" key="3">
    <source>
        <dbReference type="ARBA" id="ARBA00022692"/>
    </source>
</evidence>
<sequence>MFNKSRNFLEEVKSELRKATWPWDSDPKAKGLKKYKELVDSTVVVIIAIILLAGFVAVSDLLLSEALVFITEVAS</sequence>